<feature type="compositionally biased region" description="Basic residues" evidence="1">
    <location>
        <begin position="59"/>
        <end position="68"/>
    </location>
</feature>
<organism evidence="2 3">
    <name type="scientific">Kouleothrix aurantiaca</name>
    <dbReference type="NCBI Taxonomy" id="186479"/>
    <lineage>
        <taxon>Bacteria</taxon>
        <taxon>Bacillati</taxon>
        <taxon>Chloroflexota</taxon>
        <taxon>Chloroflexia</taxon>
        <taxon>Chloroflexales</taxon>
        <taxon>Roseiflexineae</taxon>
        <taxon>Roseiflexaceae</taxon>
        <taxon>Kouleothrix</taxon>
    </lineage>
</organism>
<dbReference type="EMBL" id="LJCR01000277">
    <property type="protein sequence ID" value="KPV53360.1"/>
    <property type="molecule type" value="Genomic_DNA"/>
</dbReference>
<feature type="region of interest" description="Disordered" evidence="1">
    <location>
        <begin position="1"/>
        <end position="34"/>
    </location>
</feature>
<dbReference type="AlphaFoldDB" id="A0A0P9DT55"/>
<protein>
    <submittedName>
        <fullName evidence="2">Uncharacterized protein</fullName>
    </submittedName>
</protein>
<evidence type="ECO:0000313" key="3">
    <source>
        <dbReference type="Proteomes" id="UP000050509"/>
    </source>
</evidence>
<evidence type="ECO:0000256" key="1">
    <source>
        <dbReference type="SAM" id="MobiDB-lite"/>
    </source>
</evidence>
<gene>
    <name evidence="2" type="ORF">SE17_10090</name>
</gene>
<keyword evidence="3" id="KW-1185">Reference proteome</keyword>
<reference evidence="2 3" key="1">
    <citation type="submission" date="2015-09" db="EMBL/GenBank/DDBJ databases">
        <title>Draft genome sequence of Kouleothrix aurantiaca JCM 19913.</title>
        <authorList>
            <person name="Hemp J."/>
        </authorList>
    </citation>
    <scope>NUCLEOTIDE SEQUENCE [LARGE SCALE GENOMIC DNA]</scope>
    <source>
        <strain evidence="2 3">COM-B</strain>
    </source>
</reference>
<proteinExistence type="predicted"/>
<accession>A0A0P9DT55</accession>
<evidence type="ECO:0000313" key="2">
    <source>
        <dbReference type="EMBL" id="KPV53360.1"/>
    </source>
</evidence>
<dbReference type="Proteomes" id="UP000050509">
    <property type="component" value="Unassembled WGS sequence"/>
</dbReference>
<feature type="region of interest" description="Disordered" evidence="1">
    <location>
        <begin position="46"/>
        <end position="68"/>
    </location>
</feature>
<sequence>MVHRAEHQKDRARHDSRADHRASADRDDRGTVVDHQRAWRALVHAARRQRRGADYDRRRCQHLRSYHD</sequence>
<comment type="caution">
    <text evidence="2">The sequence shown here is derived from an EMBL/GenBank/DDBJ whole genome shotgun (WGS) entry which is preliminary data.</text>
</comment>
<name>A0A0P9DT55_9CHLR</name>